<organism evidence="3 4">
    <name type="scientific">Hypocrea jecorina (strain ATCC 56765 / BCRC 32924 / NRRL 11460 / Rut C-30)</name>
    <name type="common">Trichoderma reesei</name>
    <dbReference type="NCBI Taxonomy" id="1344414"/>
    <lineage>
        <taxon>Eukaryota</taxon>
        <taxon>Fungi</taxon>
        <taxon>Dikarya</taxon>
        <taxon>Ascomycota</taxon>
        <taxon>Pezizomycotina</taxon>
        <taxon>Sordariomycetes</taxon>
        <taxon>Hypocreomycetidae</taxon>
        <taxon>Hypocreales</taxon>
        <taxon>Hypocreaceae</taxon>
        <taxon>Trichoderma</taxon>
    </lineage>
</organism>
<dbReference type="Gene3D" id="1.20.1440.170">
    <property type="entry name" value="Translation machinery-associated protein 16-like"/>
    <property type="match status" value="1"/>
</dbReference>
<dbReference type="KEGG" id="trr:M419DRAFT_78276"/>
<dbReference type="AlphaFoldDB" id="A0A024SE21"/>
<evidence type="ECO:0000256" key="1">
    <source>
        <dbReference type="ARBA" id="ARBA00034127"/>
    </source>
</evidence>
<dbReference type="GO" id="GO:0005634">
    <property type="term" value="C:nucleus"/>
    <property type="evidence" value="ECO:0007669"/>
    <property type="project" value="TreeGrafter"/>
</dbReference>
<comment type="similarity">
    <text evidence="1">Belongs to the TMA16 family.</text>
</comment>
<dbReference type="PANTHER" id="PTHR13349">
    <property type="entry name" value="TRANSLATION MACHINERY-ASSOCIATED PROTEIN 16"/>
    <property type="match status" value="1"/>
</dbReference>
<dbReference type="PANTHER" id="PTHR13349:SF2">
    <property type="entry name" value="TRANSLATION MACHINERY-ASSOCIATED PROTEIN 16"/>
    <property type="match status" value="1"/>
</dbReference>
<proteinExistence type="inferred from homology"/>
<feature type="compositionally biased region" description="Basic and acidic residues" evidence="2">
    <location>
        <begin position="16"/>
        <end position="31"/>
    </location>
</feature>
<dbReference type="InterPro" id="IPR021346">
    <property type="entry name" value="Tma16"/>
</dbReference>
<evidence type="ECO:0000256" key="2">
    <source>
        <dbReference type="SAM" id="MobiDB-lite"/>
    </source>
</evidence>
<feature type="compositionally biased region" description="Basic residues" evidence="2">
    <location>
        <begin position="1"/>
        <end position="15"/>
    </location>
</feature>
<dbReference type="HOGENOM" id="CLU_106785_1_0_1"/>
<feature type="region of interest" description="Disordered" evidence="2">
    <location>
        <begin position="1"/>
        <end position="31"/>
    </location>
</feature>
<evidence type="ECO:0000313" key="3">
    <source>
        <dbReference type="EMBL" id="ETS02392.1"/>
    </source>
</evidence>
<protein>
    <recommendedName>
        <fullName evidence="5">Translation machinery-associated protein 16</fullName>
    </recommendedName>
</protein>
<dbReference type="InterPro" id="IPR038356">
    <property type="entry name" value="Tma16_sf"/>
</dbReference>
<gene>
    <name evidence="3" type="ORF">M419DRAFT_78276</name>
</gene>
<evidence type="ECO:0000313" key="4">
    <source>
        <dbReference type="Proteomes" id="UP000024376"/>
    </source>
</evidence>
<evidence type="ECO:0008006" key="5">
    <source>
        <dbReference type="Google" id="ProtNLM"/>
    </source>
</evidence>
<reference evidence="4" key="1">
    <citation type="journal article" date="2013" name="Ind. Biotechnol.">
        <title>Comparative genomics analysis of Trichoderma reesei strains.</title>
        <authorList>
            <person name="Koike H."/>
            <person name="Aerts A."/>
            <person name="LaButti K."/>
            <person name="Grigoriev I.V."/>
            <person name="Baker S.E."/>
        </authorList>
    </citation>
    <scope>NUCLEOTIDE SEQUENCE [LARGE SCALE GENOMIC DNA]</scope>
    <source>
        <strain evidence="4">ATCC 56765 / BCRC 32924 / NRRL 11460 / Rut C-30</strain>
    </source>
</reference>
<sequence length="180" mass="20444">MPSTLHKTRKQISKKRNGEVNALHEKSRDSLRLHKAGVRDQRLEKLAAARNKREQPIVERVTFFQQKVREKGSEPLEVSAIQALIHTYVHQYDEEYDAVKKTRRAGRPASTKEDLLKIKITALEKEYQAGFLIPDITSAESVKSLDAWEGSWAYLSSLPWIKVTAAGNVRKAELPSKAIV</sequence>
<dbReference type="EMBL" id="KI911145">
    <property type="protein sequence ID" value="ETS02392.1"/>
    <property type="molecule type" value="Genomic_DNA"/>
</dbReference>
<accession>A0A024SE21</accession>
<name>A0A024SE21_HYPJR</name>
<dbReference type="OrthoDB" id="270284at2759"/>
<dbReference type="Proteomes" id="UP000024376">
    <property type="component" value="Unassembled WGS sequence"/>
</dbReference>
<dbReference type="Pfam" id="PF11176">
    <property type="entry name" value="Tma16"/>
    <property type="match status" value="1"/>
</dbReference>